<organism evidence="1 2">
    <name type="scientific">Gossypium klotzschianum</name>
    <dbReference type="NCBI Taxonomy" id="34286"/>
    <lineage>
        <taxon>Eukaryota</taxon>
        <taxon>Viridiplantae</taxon>
        <taxon>Streptophyta</taxon>
        <taxon>Embryophyta</taxon>
        <taxon>Tracheophyta</taxon>
        <taxon>Spermatophyta</taxon>
        <taxon>Magnoliopsida</taxon>
        <taxon>eudicotyledons</taxon>
        <taxon>Gunneridae</taxon>
        <taxon>Pentapetalae</taxon>
        <taxon>rosids</taxon>
        <taxon>malvids</taxon>
        <taxon>Malvales</taxon>
        <taxon>Malvaceae</taxon>
        <taxon>Malvoideae</taxon>
        <taxon>Gossypium</taxon>
    </lineage>
</organism>
<dbReference type="AlphaFoldDB" id="A0A7J8WF61"/>
<dbReference type="Proteomes" id="UP000593573">
    <property type="component" value="Unassembled WGS sequence"/>
</dbReference>
<protein>
    <submittedName>
        <fullName evidence="1">Uncharacterized protein</fullName>
    </submittedName>
</protein>
<feature type="non-terminal residue" evidence="1">
    <location>
        <position position="159"/>
    </location>
</feature>
<proteinExistence type="predicted"/>
<evidence type="ECO:0000313" key="2">
    <source>
        <dbReference type="Proteomes" id="UP000593573"/>
    </source>
</evidence>
<dbReference type="OrthoDB" id="963269at2759"/>
<comment type="caution">
    <text evidence="1">The sequence shown here is derived from an EMBL/GenBank/DDBJ whole genome shotgun (WGS) entry which is preliminary data.</text>
</comment>
<gene>
    <name evidence="1" type="ORF">Goklo_029671</name>
</gene>
<keyword evidence="2" id="KW-1185">Reference proteome</keyword>
<reference evidence="1 2" key="1">
    <citation type="journal article" date="2019" name="Genome Biol. Evol.">
        <title>Insights into the evolution of the New World diploid cottons (Gossypium, subgenus Houzingenia) based on genome sequencing.</title>
        <authorList>
            <person name="Grover C.E."/>
            <person name="Arick M.A. 2nd"/>
            <person name="Thrash A."/>
            <person name="Conover J.L."/>
            <person name="Sanders W.S."/>
            <person name="Peterson D.G."/>
            <person name="Frelichowski J.E."/>
            <person name="Scheffler J.A."/>
            <person name="Scheffler B.E."/>
            <person name="Wendel J.F."/>
        </authorList>
    </citation>
    <scope>NUCLEOTIDE SEQUENCE [LARGE SCALE GENOMIC DNA]</scope>
    <source>
        <strain evidence="1">57</strain>
        <tissue evidence="1">Leaf</tissue>
    </source>
</reference>
<dbReference type="EMBL" id="JABFAB010264261">
    <property type="protein sequence ID" value="MBA0673616.1"/>
    <property type="molecule type" value="Genomic_DNA"/>
</dbReference>
<name>A0A7J8WF61_9ROSI</name>
<sequence>MCGFSLNTEFGLRFNKVMRVIAELVVSDSSLLNNDETFSLVDDRDEMWVDFQWPKQFLLYHPVASDSYSNRIYNNVKFTTMSTKVHKVTDPIDTMDSVGLELFDGLYPIELKFDFLVMNFVLMDVLCLIEEWVFMVILLKIQALSLTLILEDKDFFEVE</sequence>
<evidence type="ECO:0000313" key="1">
    <source>
        <dbReference type="EMBL" id="MBA0673616.1"/>
    </source>
</evidence>
<accession>A0A7J8WF61</accession>